<organism evidence="1 2">
    <name type="scientific">Periplaneta americana</name>
    <name type="common">American cockroach</name>
    <name type="synonym">Blatta americana</name>
    <dbReference type="NCBI Taxonomy" id="6978"/>
    <lineage>
        <taxon>Eukaryota</taxon>
        <taxon>Metazoa</taxon>
        <taxon>Ecdysozoa</taxon>
        <taxon>Arthropoda</taxon>
        <taxon>Hexapoda</taxon>
        <taxon>Insecta</taxon>
        <taxon>Pterygota</taxon>
        <taxon>Neoptera</taxon>
        <taxon>Polyneoptera</taxon>
        <taxon>Dictyoptera</taxon>
        <taxon>Blattodea</taxon>
        <taxon>Blattoidea</taxon>
        <taxon>Blattidae</taxon>
        <taxon>Blattinae</taxon>
        <taxon>Periplaneta</taxon>
    </lineage>
</organism>
<evidence type="ECO:0000313" key="2">
    <source>
        <dbReference type="Proteomes" id="UP001148838"/>
    </source>
</evidence>
<evidence type="ECO:0000313" key="1">
    <source>
        <dbReference type="EMBL" id="KAJ4439740.1"/>
    </source>
</evidence>
<dbReference type="Proteomes" id="UP001148838">
    <property type="component" value="Unassembled WGS sequence"/>
</dbReference>
<protein>
    <submittedName>
        <fullName evidence="1">Uncharacterized protein</fullName>
    </submittedName>
</protein>
<gene>
    <name evidence="1" type="ORF">ANN_07868</name>
</gene>
<sequence length="122" mass="14747">MKGQDRPAGCWPHAEAEVDDHPTRMEITKIPNETIRNVMEEEETLVVRLEKRTLQWYGHVQRMPEDRWPKQILSWSPYGRKKRRRPRSTWRGRVARVKQERNFKDGDWQDRKLWRMAVGGNP</sequence>
<keyword evidence="2" id="KW-1185">Reference proteome</keyword>
<comment type="caution">
    <text evidence="1">The sequence shown here is derived from an EMBL/GenBank/DDBJ whole genome shotgun (WGS) entry which is preliminary data.</text>
</comment>
<name>A0ABQ8T220_PERAM</name>
<accession>A0ABQ8T220</accession>
<dbReference type="EMBL" id="JAJSOF020000017">
    <property type="protein sequence ID" value="KAJ4439740.1"/>
    <property type="molecule type" value="Genomic_DNA"/>
</dbReference>
<proteinExistence type="predicted"/>
<reference evidence="1 2" key="1">
    <citation type="journal article" date="2022" name="Allergy">
        <title>Genome assembly and annotation of Periplaneta americana reveal a comprehensive cockroach allergen profile.</title>
        <authorList>
            <person name="Wang L."/>
            <person name="Xiong Q."/>
            <person name="Saelim N."/>
            <person name="Wang L."/>
            <person name="Nong W."/>
            <person name="Wan A.T."/>
            <person name="Shi M."/>
            <person name="Liu X."/>
            <person name="Cao Q."/>
            <person name="Hui J.H.L."/>
            <person name="Sookrung N."/>
            <person name="Leung T.F."/>
            <person name="Tungtrongchitr A."/>
            <person name="Tsui S.K.W."/>
        </authorList>
    </citation>
    <scope>NUCLEOTIDE SEQUENCE [LARGE SCALE GENOMIC DNA]</scope>
    <source>
        <strain evidence="1">PWHHKU_190912</strain>
    </source>
</reference>